<dbReference type="GO" id="GO:0008081">
    <property type="term" value="F:phosphoric diester hydrolase activity"/>
    <property type="evidence" value="ECO:0007669"/>
    <property type="project" value="TreeGrafter"/>
</dbReference>
<feature type="active site" evidence="5">
    <location>
        <position position="110"/>
    </location>
</feature>
<gene>
    <name evidence="9" type="ORF">FA13DRAFT_1758294</name>
</gene>
<evidence type="ECO:0000256" key="1">
    <source>
        <dbReference type="ARBA" id="ARBA00007092"/>
    </source>
</evidence>
<evidence type="ECO:0000256" key="6">
    <source>
        <dbReference type="PIRSR" id="PIRSR604808-2"/>
    </source>
</evidence>
<feature type="active site" description="Proton acceptor" evidence="5">
    <location>
        <position position="235"/>
    </location>
</feature>
<dbReference type="GO" id="GO:0046872">
    <property type="term" value="F:metal ion binding"/>
    <property type="evidence" value="ECO:0007669"/>
    <property type="project" value="UniProtKB-KW"/>
</dbReference>
<sequence>MNGGGSNRSEAKWANINYLLKSESINILALQETHLTEEASNLLGQKFNRFRILASPHPTHPTNRGGVAILINKHNTRWESAISEEIIPGRALLAKFELNDGGRLNILAVYAPSGDDTANAEFWILLSSRLTDTGIRHIDIMLGDMNMVENRYDRFPPHPDRQSVVDALQHMKTSWDLRDGWKVLNPDKNDHTFQTKRRNGQINSRSRIDRIYVRDALIDRCDEWRISETGVGTDHSLVSVYFTPKGTPFVGPGRSSVPDFILEYPDVRRGILARAKAAADQIHQFACLNNRTNESNPQTIWHTLKREIMDLTKEMEASTR</sequence>
<dbReference type="Pfam" id="PF03372">
    <property type="entry name" value="Exo_endo_phos"/>
    <property type="match status" value="1"/>
</dbReference>
<feature type="binding site" evidence="6">
    <location>
        <position position="146"/>
    </location>
    <ligand>
        <name>Mg(2+)</name>
        <dbReference type="ChEBI" id="CHEBI:18420"/>
        <label>1</label>
    </ligand>
</feature>
<dbReference type="OrthoDB" id="416119at2759"/>
<name>A0A4Y7SBH5_COPMI</name>
<dbReference type="GO" id="GO:0006284">
    <property type="term" value="P:base-excision repair"/>
    <property type="evidence" value="ECO:0007669"/>
    <property type="project" value="TreeGrafter"/>
</dbReference>
<dbReference type="GO" id="GO:0008311">
    <property type="term" value="F:double-stranded DNA 3'-5' DNA exonuclease activity"/>
    <property type="evidence" value="ECO:0007669"/>
    <property type="project" value="TreeGrafter"/>
</dbReference>
<feature type="domain" description="Endonuclease/exonuclease/phosphatase" evidence="8">
    <location>
        <begin position="19"/>
        <end position="235"/>
    </location>
</feature>
<keyword evidence="3" id="KW-0378">Hydrolase</keyword>
<dbReference type="GO" id="GO:0003906">
    <property type="term" value="F:DNA-(apurinic or apyrimidinic site) endonuclease activity"/>
    <property type="evidence" value="ECO:0007669"/>
    <property type="project" value="TreeGrafter"/>
</dbReference>
<dbReference type="PANTHER" id="PTHR22748:SF26">
    <property type="entry name" value="ENDONUCLEASE_EXONUCLEASE_PHOSPHATASE DOMAIN-CONTAINING PROTEIN"/>
    <property type="match status" value="1"/>
</dbReference>
<dbReference type="PANTHER" id="PTHR22748">
    <property type="entry name" value="AP ENDONUCLEASE"/>
    <property type="match status" value="1"/>
</dbReference>
<dbReference type="STRING" id="71717.A0A4Y7SBH5"/>
<feature type="binding site" evidence="6">
    <location>
        <position position="144"/>
    </location>
    <ligand>
        <name>Mg(2+)</name>
        <dbReference type="ChEBI" id="CHEBI:18420"/>
        <label>1</label>
    </ligand>
</feature>
<protein>
    <submittedName>
        <fullName evidence="9">DNase I-like protein</fullName>
    </submittedName>
</protein>
<keyword evidence="10" id="KW-1185">Reference proteome</keyword>
<evidence type="ECO:0000256" key="2">
    <source>
        <dbReference type="ARBA" id="ARBA00022723"/>
    </source>
</evidence>
<evidence type="ECO:0000256" key="5">
    <source>
        <dbReference type="PIRSR" id="PIRSR604808-1"/>
    </source>
</evidence>
<dbReference type="CDD" id="cd09076">
    <property type="entry name" value="L1-EN"/>
    <property type="match status" value="1"/>
</dbReference>
<comment type="cofactor">
    <cofactor evidence="6">
        <name>Mg(2+)</name>
        <dbReference type="ChEBI" id="CHEBI:18420"/>
    </cofactor>
    <cofactor evidence="6">
        <name>Mn(2+)</name>
        <dbReference type="ChEBI" id="CHEBI:29035"/>
    </cofactor>
    <text evidence="6">Probably binds two magnesium or manganese ions per subunit.</text>
</comment>
<dbReference type="GO" id="GO:0005634">
    <property type="term" value="C:nucleus"/>
    <property type="evidence" value="ECO:0007669"/>
    <property type="project" value="TreeGrafter"/>
</dbReference>
<dbReference type="InterPro" id="IPR005135">
    <property type="entry name" value="Endo/exonuclease/phosphatase"/>
</dbReference>
<comment type="similarity">
    <text evidence="1">Belongs to the DNA repair enzymes AP/ExoA family.</text>
</comment>
<keyword evidence="4 6" id="KW-0460">Magnesium</keyword>
<evidence type="ECO:0000313" key="10">
    <source>
        <dbReference type="Proteomes" id="UP000298030"/>
    </source>
</evidence>
<dbReference type="SUPFAM" id="SSF56219">
    <property type="entry name" value="DNase I-like"/>
    <property type="match status" value="1"/>
</dbReference>
<feature type="binding site" evidence="6">
    <location>
        <position position="234"/>
    </location>
    <ligand>
        <name>Mg(2+)</name>
        <dbReference type="ChEBI" id="CHEBI:18420"/>
        <label>1</label>
    </ligand>
</feature>
<feature type="site" description="Transition state stabilizer" evidence="7">
    <location>
        <position position="146"/>
    </location>
</feature>
<dbReference type="EMBL" id="QPFP01000210">
    <property type="protein sequence ID" value="TEB19026.1"/>
    <property type="molecule type" value="Genomic_DNA"/>
</dbReference>
<reference evidence="9 10" key="1">
    <citation type="journal article" date="2019" name="Nat. Ecol. Evol.">
        <title>Megaphylogeny resolves global patterns of mushroom evolution.</title>
        <authorList>
            <person name="Varga T."/>
            <person name="Krizsan K."/>
            <person name="Foldi C."/>
            <person name="Dima B."/>
            <person name="Sanchez-Garcia M."/>
            <person name="Sanchez-Ramirez S."/>
            <person name="Szollosi G.J."/>
            <person name="Szarkandi J.G."/>
            <person name="Papp V."/>
            <person name="Albert L."/>
            <person name="Andreopoulos W."/>
            <person name="Angelini C."/>
            <person name="Antonin V."/>
            <person name="Barry K.W."/>
            <person name="Bougher N.L."/>
            <person name="Buchanan P."/>
            <person name="Buyck B."/>
            <person name="Bense V."/>
            <person name="Catcheside P."/>
            <person name="Chovatia M."/>
            <person name="Cooper J."/>
            <person name="Damon W."/>
            <person name="Desjardin D."/>
            <person name="Finy P."/>
            <person name="Geml J."/>
            <person name="Haridas S."/>
            <person name="Hughes K."/>
            <person name="Justo A."/>
            <person name="Karasinski D."/>
            <person name="Kautmanova I."/>
            <person name="Kiss B."/>
            <person name="Kocsube S."/>
            <person name="Kotiranta H."/>
            <person name="LaButti K.M."/>
            <person name="Lechner B.E."/>
            <person name="Liimatainen K."/>
            <person name="Lipzen A."/>
            <person name="Lukacs Z."/>
            <person name="Mihaltcheva S."/>
            <person name="Morgado L.N."/>
            <person name="Niskanen T."/>
            <person name="Noordeloos M.E."/>
            <person name="Ohm R.A."/>
            <person name="Ortiz-Santana B."/>
            <person name="Ovrebo C."/>
            <person name="Racz N."/>
            <person name="Riley R."/>
            <person name="Savchenko A."/>
            <person name="Shiryaev A."/>
            <person name="Soop K."/>
            <person name="Spirin V."/>
            <person name="Szebenyi C."/>
            <person name="Tomsovsky M."/>
            <person name="Tulloss R.E."/>
            <person name="Uehling J."/>
            <person name="Grigoriev I.V."/>
            <person name="Vagvolgyi C."/>
            <person name="Papp T."/>
            <person name="Martin F.M."/>
            <person name="Miettinen O."/>
            <person name="Hibbett D.S."/>
            <person name="Nagy L.G."/>
        </authorList>
    </citation>
    <scope>NUCLEOTIDE SEQUENCE [LARGE SCALE GENOMIC DNA]</scope>
    <source>
        <strain evidence="9 10">FP101781</strain>
    </source>
</reference>
<organism evidence="9 10">
    <name type="scientific">Coprinellus micaceus</name>
    <name type="common">Glistening ink-cap mushroom</name>
    <name type="synonym">Coprinus micaceus</name>
    <dbReference type="NCBI Taxonomy" id="71717"/>
    <lineage>
        <taxon>Eukaryota</taxon>
        <taxon>Fungi</taxon>
        <taxon>Dikarya</taxon>
        <taxon>Basidiomycota</taxon>
        <taxon>Agaricomycotina</taxon>
        <taxon>Agaricomycetes</taxon>
        <taxon>Agaricomycetidae</taxon>
        <taxon>Agaricales</taxon>
        <taxon>Agaricineae</taxon>
        <taxon>Psathyrellaceae</taxon>
        <taxon>Coprinellus</taxon>
    </lineage>
</organism>
<dbReference type="Proteomes" id="UP000298030">
    <property type="component" value="Unassembled WGS sequence"/>
</dbReference>
<feature type="binding site" evidence="6">
    <location>
        <position position="235"/>
    </location>
    <ligand>
        <name>Mg(2+)</name>
        <dbReference type="ChEBI" id="CHEBI:18420"/>
        <label>1</label>
    </ligand>
</feature>
<evidence type="ECO:0000313" key="9">
    <source>
        <dbReference type="EMBL" id="TEB19026.1"/>
    </source>
</evidence>
<evidence type="ECO:0000259" key="8">
    <source>
        <dbReference type="Pfam" id="PF03372"/>
    </source>
</evidence>
<feature type="active site" description="Proton donor/acceptor" evidence="5">
    <location>
        <position position="144"/>
    </location>
</feature>
<comment type="caution">
    <text evidence="9">The sequence shown here is derived from an EMBL/GenBank/DDBJ whole genome shotgun (WGS) entry which is preliminary data.</text>
</comment>
<dbReference type="AlphaFoldDB" id="A0A4Y7SBH5"/>
<evidence type="ECO:0000256" key="3">
    <source>
        <dbReference type="ARBA" id="ARBA00022801"/>
    </source>
</evidence>
<dbReference type="InterPro" id="IPR004808">
    <property type="entry name" value="AP_endonuc_1"/>
</dbReference>
<feature type="site" description="Interaction with DNA substrate" evidence="7">
    <location>
        <position position="235"/>
    </location>
</feature>
<evidence type="ECO:0000256" key="7">
    <source>
        <dbReference type="PIRSR" id="PIRSR604808-3"/>
    </source>
</evidence>
<dbReference type="Gene3D" id="3.60.10.10">
    <property type="entry name" value="Endonuclease/exonuclease/phosphatase"/>
    <property type="match status" value="1"/>
</dbReference>
<accession>A0A4Y7SBH5</accession>
<keyword evidence="2 6" id="KW-0479">Metal-binding</keyword>
<feature type="binding site" evidence="6">
    <location>
        <position position="32"/>
    </location>
    <ligand>
        <name>Mg(2+)</name>
        <dbReference type="ChEBI" id="CHEBI:18420"/>
        <label>1</label>
    </ligand>
</feature>
<dbReference type="InterPro" id="IPR036691">
    <property type="entry name" value="Endo/exonu/phosph_ase_sf"/>
</dbReference>
<proteinExistence type="inferred from homology"/>
<keyword evidence="6" id="KW-0464">Manganese</keyword>
<evidence type="ECO:0000256" key="4">
    <source>
        <dbReference type="ARBA" id="ARBA00022842"/>
    </source>
</evidence>
<feature type="site" description="Important for catalytic activity" evidence="7">
    <location>
        <position position="209"/>
    </location>
</feature>